<gene>
    <name evidence="2" type="ORF">DAPPPG215_26205</name>
</gene>
<organism evidence="2 3">
    <name type="scientific">Pseudomonas syringae pv. tomato</name>
    <dbReference type="NCBI Taxonomy" id="323"/>
    <lineage>
        <taxon>Bacteria</taxon>
        <taxon>Pseudomonadati</taxon>
        <taxon>Pseudomonadota</taxon>
        <taxon>Gammaproteobacteria</taxon>
        <taxon>Pseudomonadales</taxon>
        <taxon>Pseudomonadaceae</taxon>
        <taxon>Pseudomonas</taxon>
    </lineage>
</organism>
<sequence>MRRRASHDGRDYRCSRASPDTYRSSRSSVGTPWVTLCVTNWCHAADSRPDAERPERHATQSVARWSRLSLLTRQLRHLSFLTLQRRNALGDALRHKLVPRCRLKTGRRASRTAHDAERRTIVTELSHQPDSLTPCHESNTGYFPGLNSFALAAGMDRGTMVRLSNGTS</sequence>
<dbReference type="AlphaFoldDB" id="A0AAV1BRY2"/>
<reference evidence="2" key="1">
    <citation type="submission" date="2023-03" db="EMBL/GenBank/DDBJ databases">
        <authorList>
            <person name="Pothier F. J."/>
        </authorList>
    </citation>
    <scope>NUCLEOTIDE SEQUENCE</scope>
    <source>
        <strain evidence="2">DAPP-PG 215</strain>
    </source>
</reference>
<evidence type="ECO:0008006" key="4">
    <source>
        <dbReference type="Google" id="ProtNLM"/>
    </source>
</evidence>
<evidence type="ECO:0000313" key="3">
    <source>
        <dbReference type="Proteomes" id="UP001177000"/>
    </source>
</evidence>
<accession>A0AAV1BRY2</accession>
<name>A0AAV1BRY2_PSEUB</name>
<feature type="region of interest" description="Disordered" evidence="1">
    <location>
        <begin position="1"/>
        <end position="28"/>
    </location>
</feature>
<proteinExistence type="predicted"/>
<feature type="compositionally biased region" description="Basic and acidic residues" evidence="1">
    <location>
        <begin position="1"/>
        <end position="14"/>
    </location>
</feature>
<dbReference type="AntiFam" id="ANF00261">
    <property type="entry name" value="Protein of unknown function (DUF1534)"/>
</dbReference>
<protein>
    <recommendedName>
        <fullName evidence="4">DUF1534 domain-containing protein</fullName>
    </recommendedName>
</protein>
<evidence type="ECO:0000256" key="1">
    <source>
        <dbReference type="SAM" id="MobiDB-lite"/>
    </source>
</evidence>
<evidence type="ECO:0000313" key="2">
    <source>
        <dbReference type="EMBL" id="CAI8982751.1"/>
    </source>
</evidence>
<dbReference type="Proteomes" id="UP001177000">
    <property type="component" value="Chromosome"/>
</dbReference>
<dbReference type="EMBL" id="OX458335">
    <property type="protein sequence ID" value="CAI8982751.1"/>
    <property type="molecule type" value="Genomic_DNA"/>
</dbReference>